<proteinExistence type="predicted"/>
<feature type="region of interest" description="Disordered" evidence="2">
    <location>
        <begin position="950"/>
        <end position="996"/>
    </location>
</feature>
<evidence type="ECO:0000256" key="1">
    <source>
        <dbReference type="SAM" id="Coils"/>
    </source>
</evidence>
<gene>
    <name evidence="4" type="ORF">MARU1_000094</name>
</gene>
<feature type="domain" description="DNA replication checkpoint mediator MRC1" evidence="3">
    <location>
        <begin position="678"/>
        <end position="833"/>
    </location>
</feature>
<accession>A0AAJ5YXB3</accession>
<evidence type="ECO:0000256" key="2">
    <source>
        <dbReference type="SAM" id="MobiDB-lite"/>
    </source>
</evidence>
<feature type="compositionally biased region" description="Low complexity" evidence="2">
    <location>
        <begin position="132"/>
        <end position="151"/>
    </location>
</feature>
<evidence type="ECO:0000313" key="4">
    <source>
        <dbReference type="EMBL" id="WFD14098.1"/>
    </source>
</evidence>
<feature type="region of interest" description="Disordered" evidence="2">
    <location>
        <begin position="444"/>
        <end position="486"/>
    </location>
</feature>
<organism evidence="4 5">
    <name type="scientific">Malassezia arunalokei</name>
    <dbReference type="NCBI Taxonomy" id="1514897"/>
    <lineage>
        <taxon>Eukaryota</taxon>
        <taxon>Fungi</taxon>
        <taxon>Dikarya</taxon>
        <taxon>Basidiomycota</taxon>
        <taxon>Ustilaginomycotina</taxon>
        <taxon>Malasseziomycetes</taxon>
        <taxon>Malasseziales</taxon>
        <taxon>Malasseziaceae</taxon>
        <taxon>Malassezia</taxon>
    </lineage>
</organism>
<dbReference type="Pfam" id="PF09444">
    <property type="entry name" value="MRC1"/>
    <property type="match status" value="1"/>
</dbReference>
<feature type="compositionally biased region" description="Polar residues" evidence="2">
    <location>
        <begin position="466"/>
        <end position="477"/>
    </location>
</feature>
<feature type="region of interest" description="Disordered" evidence="2">
    <location>
        <begin position="1"/>
        <end position="266"/>
    </location>
</feature>
<feature type="region of interest" description="Disordered" evidence="2">
    <location>
        <begin position="336"/>
        <end position="360"/>
    </location>
</feature>
<feature type="compositionally biased region" description="Basic and acidic residues" evidence="2">
    <location>
        <begin position="114"/>
        <end position="127"/>
    </location>
</feature>
<feature type="compositionally biased region" description="Acidic residues" evidence="2">
    <location>
        <begin position="713"/>
        <end position="738"/>
    </location>
</feature>
<evidence type="ECO:0000259" key="3">
    <source>
        <dbReference type="Pfam" id="PF09444"/>
    </source>
</evidence>
<feature type="coiled-coil region" evidence="1">
    <location>
        <begin position="1456"/>
        <end position="1483"/>
    </location>
</feature>
<dbReference type="EMBL" id="CP119916">
    <property type="protein sequence ID" value="WFD14098.1"/>
    <property type="molecule type" value="Genomic_DNA"/>
</dbReference>
<feature type="compositionally biased region" description="Polar residues" evidence="2">
    <location>
        <begin position="978"/>
        <end position="994"/>
    </location>
</feature>
<dbReference type="InterPro" id="IPR018564">
    <property type="entry name" value="Repl_chkpnt_MRC1_dom"/>
</dbReference>
<feature type="region of interest" description="Disordered" evidence="2">
    <location>
        <begin position="878"/>
        <end position="918"/>
    </location>
</feature>
<dbReference type="Proteomes" id="UP001217582">
    <property type="component" value="Chromosome 1"/>
</dbReference>
<feature type="region of interest" description="Disordered" evidence="2">
    <location>
        <begin position="634"/>
        <end position="745"/>
    </location>
</feature>
<feature type="compositionally biased region" description="Polar residues" evidence="2">
    <location>
        <begin position="48"/>
        <end position="58"/>
    </location>
</feature>
<name>A0AAJ5YXB3_9BASI</name>
<reference evidence="4 5" key="1">
    <citation type="submission" date="2023-03" db="EMBL/GenBank/DDBJ databases">
        <title>Mating type loci evolution in Malassezia.</title>
        <authorList>
            <person name="Coelho M.A."/>
        </authorList>
    </citation>
    <scope>NUCLEOTIDE SEQUENCE [LARGE SCALE GENOMIC DNA]</scope>
    <source>
        <strain evidence="4 5">CBS 13387</strain>
    </source>
</reference>
<keyword evidence="1" id="KW-0175">Coiled coil</keyword>
<feature type="region of interest" description="Disordered" evidence="2">
    <location>
        <begin position="766"/>
        <end position="787"/>
    </location>
</feature>
<evidence type="ECO:0000313" key="5">
    <source>
        <dbReference type="Proteomes" id="UP001217582"/>
    </source>
</evidence>
<keyword evidence="5" id="KW-1185">Reference proteome</keyword>
<protein>
    <recommendedName>
        <fullName evidence="3">DNA replication checkpoint mediator MRC1 domain-containing protein</fullName>
    </recommendedName>
</protein>
<sequence length="1510" mass="168734">MSQPPIVYGRRRHDADAEISSERSSPSFRLVSPSPALRVKQAGITSVGGDSSYDTSIASGPPPGKSALGSDLETDLDSDAEEGAVPSFVSRMRKKQPSPQRLFFSSDDDAAEPNEARSSPRSDERKNRMNRLRALAQQRAAPSSPPEAAEQGTAEPPRPLQAPDSDVSDIDAPAPAKQPRGLSLKEQREMHSMSARLRRENRATLQRPEPKRYQLSELLHTIEHTTASPAPPNAMHSSDPVESSSTPDARHTHTSPSAQDEASKARLKKKWAWIERQKAAVMPQSEDDESDLEVVSLGVHKPARIHFYGSPRRDERREAADESLAHLSVLPRTPRRKRIASNEYRSPHINAPDSETVPDDQMDAAAHTFGLAAQQQAGTLPSSTSPHRAATFFPPMLGLDELNATVLQKVYAQNAETTAKKSRSQEAPAHEEPTPAPAQAYFQALSPSPAPSSASSPSGSEKENVPISTLGRSTQRHASTEPTPLAELPLLDVPNVSDDDHDLGKFFAPTQPAGAPIERTGSDTSVLAQFFERGTQEPQLSGSLDIFANERRSGPVGGMTQFFAATPSLSKSQEVMPPPTSKAHSGDAFAALRHAEHEQAAAPLSPDMLPSLDPSLAEHGEEIWREAQQAPKNNGILYLNEDGFFTQTKPVDTHDSAESDQEPSDTETRVKQSSRRRPNSAFVFGEAEESDEENENGEHGGLAGVFSDKEQASDDEEGSEDDADLSSLLDDESDQDEETKDHAVHQKYLQQRQDDDAAIQALHERATKGLLRHRRRGRGGDEGLADLLDEDADEDELRRRLQAPRFAKKRRCVEGDGMDALADRDDAQAFVKTYNETHTSLEDQNKYEFLHTADESSEEERVSAHTVRAQLLREREQLRSQGGSAPLEENETDSIPLKLSFRQPKSAAMDPADSDDEDRVLFHSGKIDEASLTQPMLEKRARLLEEYSHEPQWQHTRGGRGQLDRRRRSSSSKYSNSQTTLPSHQLSTTSSAPSVLQHHLLRREARFPHQHYLLGDEDVGMSRGAPETPERSRSSLFATPKTAPNRVPHTPGSHLPVLRKPNRVSLTPRPSLTRVLGDSQHGNITPQQKFTDRTSKDVLVQLDNLRHEKHALINEREYMNTQIQLGKQRELKLKAQIDKLEALNSRYKDRASTYSRIEAQKGVLAREQDAVIAQLHRAEDEATQYALQCIELTGELDDLKLEQTTLSANIHKKGAKQMQCVTQIAADWAHERDAHSRTLLDATRCLEAQRRVISSHEITIQEQKDLLRDMQEHVDELLTERNALSCLLEEAYEHVTGSEQNNYQATNQDTLSSFEADMHSDEACTNAWKLCLAESDALWHTIKYETLAVRCEWLEKTLSHTQITHTKVLSALSAERRSKTEEVSMVDLNKRVELLESEKQLLMEELHQMAWYKDAYDARTKQNDMLKSLLHLQMQSMERVKEAQKHIRDHDTSNAYESLTTRIELLYQEKKKMEARRELLASQARELEMCMSMQHKSHVPGLGNSRRVSI</sequence>
<feature type="compositionally biased region" description="Acidic residues" evidence="2">
    <location>
        <begin position="72"/>
        <end position="82"/>
    </location>
</feature>
<feature type="compositionally biased region" description="Acidic residues" evidence="2">
    <location>
        <begin position="686"/>
        <end position="695"/>
    </location>
</feature>
<feature type="compositionally biased region" description="Basic and acidic residues" evidence="2">
    <location>
        <begin position="183"/>
        <end position="214"/>
    </location>
</feature>
<feature type="region of interest" description="Disordered" evidence="2">
    <location>
        <begin position="1017"/>
        <end position="1054"/>
    </location>
</feature>